<dbReference type="InterPro" id="IPR005158">
    <property type="entry name" value="BTAD"/>
</dbReference>
<proteinExistence type="predicted"/>
<dbReference type="Pfam" id="PF13191">
    <property type="entry name" value="AAA_16"/>
    <property type="match status" value="1"/>
</dbReference>
<dbReference type="SUPFAM" id="SSF52540">
    <property type="entry name" value="P-loop containing nucleoside triphosphate hydrolases"/>
    <property type="match status" value="1"/>
</dbReference>
<dbReference type="InterPro" id="IPR036388">
    <property type="entry name" value="WH-like_DNA-bd_sf"/>
</dbReference>
<keyword evidence="1" id="KW-0805">Transcription regulation</keyword>
<keyword evidence="2" id="KW-0804">Transcription</keyword>
<dbReference type="SUPFAM" id="SSF48452">
    <property type="entry name" value="TPR-like"/>
    <property type="match status" value="2"/>
</dbReference>
<dbReference type="OrthoDB" id="190810at2"/>
<evidence type="ECO:0000313" key="4">
    <source>
        <dbReference type="EMBL" id="PTA68726.1"/>
    </source>
</evidence>
<dbReference type="InterPro" id="IPR051677">
    <property type="entry name" value="AfsR-DnrI-RedD_regulator"/>
</dbReference>
<feature type="domain" description="Bacterial transcriptional activator" evidence="3">
    <location>
        <begin position="974"/>
        <end position="1083"/>
    </location>
</feature>
<dbReference type="InterPro" id="IPR027417">
    <property type="entry name" value="P-loop_NTPase"/>
</dbReference>
<dbReference type="AlphaFoldDB" id="A0A2T3W9Z9"/>
<dbReference type="Gene3D" id="1.25.40.10">
    <property type="entry name" value="Tetratricopeptide repeat domain"/>
    <property type="match status" value="1"/>
</dbReference>
<gene>
    <name evidence="4" type="ORF">C8263_05630</name>
</gene>
<dbReference type="SMART" id="SM01043">
    <property type="entry name" value="BTAD"/>
    <property type="match status" value="1"/>
</dbReference>
<name>A0A2T3W9Z9_9DEIO</name>
<dbReference type="EMBL" id="PYSV01000004">
    <property type="protein sequence ID" value="PTA68726.1"/>
    <property type="molecule type" value="Genomic_DNA"/>
</dbReference>
<evidence type="ECO:0000313" key="5">
    <source>
        <dbReference type="Proteomes" id="UP000240317"/>
    </source>
</evidence>
<dbReference type="Gene3D" id="1.10.10.10">
    <property type="entry name" value="Winged helix-like DNA-binding domain superfamily/Winged helix DNA-binding domain"/>
    <property type="match status" value="1"/>
</dbReference>
<sequence>MSEPIHPEIHARLRSAWAGICAGSGPALLLLEGAAGLGKSHLARALQQEAARDLQAAVALAAPPALVGPLLRALPELLASRDPAFVAAARAHLDHPWSAAVPPPAGPSDPAATLARAVAGALGRGRPLLLIVEDLHDQPPETRAFLNTLWTRLALDGAPALLLLTTRPLAEYPDAARSAEALGRSAQLARAAAAGNLPTLTLAPLDLGGLEALLRAALGGPAPPGLPEWLLAHAEGHPLRSAELLRVLRERGALRPHEHHWQFTAPPAGSLPASLEAVLRERLRPPRAARAPWAALSALAVLDAPTPPEVWRRVSGLSAEAFVQARDWLLHRGLVALQGPDGARYACAHPLYAPLVRAELDWAALEALHARAAQTPALDLLARARHARHAGLPGARALTEQALALAQARAAPHEVVREARALLDEQPDHARAQAALVGALDALGEWQAVLEATSGDPAAQPLAELALRAQALAERGQLPQALAAARLGLRRWTLEQTSGEGDSATHLMLEDVLYRTLLNQGELDEAEAGLRRALSGAHGPLRRMTLLDILSRLYQRRGDYHLCLHLGREAAALMAGLPAPSGAVAERCWRTLSSVGGSAIHMSLWPEAEAHLRAAHDLIVRQGHVASLMVVEGNLAYLQLMQGDYPAAEAGTWRQLHRAVASGNARVEGALLWNLGLCRLWRGDAEQALALMRRSAAVWPSVGGANPSDCAEALALLGRLDEARAELGQPDHDFYPDHPNSRARVHLLLGEPGGALREVARIRPDDGAGLQARAALIRAQAHLHRGDPAAAAPELAQALTLAQAAQHRSVLGELALTRAVWRFQRRQDGAPDWHEGLAALQAVDGAGHLQFVRACFPAVVAALEAAPAPAQAPAPRARLRLLGNVGVEQPGGARPWRARKVKELLALLVCAHYGGAAHPALGREALALALWPEADEAGAEANFRKTRTRLREALGDAAALTRTPQGYALAAVQADLDEFLAALHGGQDARAAALYTGPFLNDVDLPAAAELRAALHDRWRAAVLRLTARDPLGGLPHLRRLLAHDPLDVEATCALLNAFGRLGDREAHARTLRRVQTLFQAALGEVPPELAAAAG</sequence>
<evidence type="ECO:0000259" key="3">
    <source>
        <dbReference type="SMART" id="SM01043"/>
    </source>
</evidence>
<dbReference type="RefSeq" id="WP_107137145.1">
    <property type="nucleotide sequence ID" value="NZ_PYSV01000004.1"/>
</dbReference>
<dbReference type="InterPro" id="IPR011990">
    <property type="entry name" value="TPR-like_helical_dom_sf"/>
</dbReference>
<protein>
    <recommendedName>
        <fullName evidence="3">Bacterial transcriptional activator domain-containing protein</fullName>
    </recommendedName>
</protein>
<dbReference type="GO" id="GO:0003677">
    <property type="term" value="F:DNA binding"/>
    <property type="evidence" value="ECO:0007669"/>
    <property type="project" value="TreeGrafter"/>
</dbReference>
<dbReference type="GO" id="GO:0006355">
    <property type="term" value="P:regulation of DNA-templated transcription"/>
    <property type="evidence" value="ECO:0007669"/>
    <property type="project" value="TreeGrafter"/>
</dbReference>
<evidence type="ECO:0000256" key="1">
    <source>
        <dbReference type="ARBA" id="ARBA00023015"/>
    </source>
</evidence>
<organism evidence="4 5">
    <name type="scientific">Deinococcus arcticus</name>
    <dbReference type="NCBI Taxonomy" id="2136176"/>
    <lineage>
        <taxon>Bacteria</taxon>
        <taxon>Thermotogati</taxon>
        <taxon>Deinococcota</taxon>
        <taxon>Deinococci</taxon>
        <taxon>Deinococcales</taxon>
        <taxon>Deinococcaceae</taxon>
        <taxon>Deinococcus</taxon>
    </lineage>
</organism>
<evidence type="ECO:0000256" key="2">
    <source>
        <dbReference type="ARBA" id="ARBA00023163"/>
    </source>
</evidence>
<dbReference type="Proteomes" id="UP000240317">
    <property type="component" value="Unassembled WGS sequence"/>
</dbReference>
<dbReference type="InterPro" id="IPR041664">
    <property type="entry name" value="AAA_16"/>
</dbReference>
<accession>A0A2T3W9Z9</accession>
<dbReference type="PANTHER" id="PTHR35807:SF1">
    <property type="entry name" value="TRANSCRIPTIONAL REGULATOR REDD"/>
    <property type="match status" value="1"/>
</dbReference>
<dbReference type="PANTHER" id="PTHR35807">
    <property type="entry name" value="TRANSCRIPTIONAL REGULATOR REDD-RELATED"/>
    <property type="match status" value="1"/>
</dbReference>
<keyword evidence="5" id="KW-1185">Reference proteome</keyword>
<reference evidence="4 5" key="1">
    <citation type="submission" date="2018-03" db="EMBL/GenBank/DDBJ databases">
        <title>Draft genome of Deinococcus sp. OD32.</title>
        <authorList>
            <person name="Wang X.-P."/>
            <person name="Du Z.-J."/>
        </authorList>
    </citation>
    <scope>NUCLEOTIDE SEQUENCE [LARGE SCALE GENOMIC DNA]</scope>
    <source>
        <strain evidence="4 5">OD32</strain>
    </source>
</reference>
<comment type="caution">
    <text evidence="4">The sequence shown here is derived from an EMBL/GenBank/DDBJ whole genome shotgun (WGS) entry which is preliminary data.</text>
</comment>